<evidence type="ECO:0000313" key="3">
    <source>
        <dbReference type="EMBL" id="KAF6026705.1"/>
    </source>
</evidence>
<accession>A0A7J7JKP2</accession>
<keyword evidence="4" id="KW-1185">Reference proteome</keyword>
<evidence type="ECO:0000256" key="1">
    <source>
        <dbReference type="SAM" id="Coils"/>
    </source>
</evidence>
<comment type="caution">
    <text evidence="3">The sequence shown here is derived from an EMBL/GenBank/DDBJ whole genome shotgun (WGS) entry which is preliminary data.</text>
</comment>
<evidence type="ECO:0000256" key="2">
    <source>
        <dbReference type="SAM" id="MobiDB-lite"/>
    </source>
</evidence>
<keyword evidence="1" id="KW-0175">Coiled coil</keyword>
<feature type="region of interest" description="Disordered" evidence="2">
    <location>
        <begin position="451"/>
        <end position="482"/>
    </location>
</feature>
<feature type="region of interest" description="Disordered" evidence="2">
    <location>
        <begin position="224"/>
        <end position="248"/>
    </location>
</feature>
<feature type="compositionally biased region" description="Basic and acidic residues" evidence="2">
    <location>
        <begin position="224"/>
        <end position="239"/>
    </location>
</feature>
<evidence type="ECO:0000313" key="4">
    <source>
        <dbReference type="Proteomes" id="UP000593567"/>
    </source>
</evidence>
<proteinExistence type="predicted"/>
<dbReference type="EMBL" id="VXIV02002223">
    <property type="protein sequence ID" value="KAF6026705.1"/>
    <property type="molecule type" value="Genomic_DNA"/>
</dbReference>
<dbReference type="Proteomes" id="UP000593567">
    <property type="component" value="Unassembled WGS sequence"/>
</dbReference>
<feature type="coiled-coil region" evidence="1">
    <location>
        <begin position="25"/>
        <end position="52"/>
    </location>
</feature>
<sequence>MNVRDYMHEIHSQNAITLSSNEDGSADGKRKMSKAEARIEQQNKNKDLTMNMYKVLSSRAKGLDETRRAGHARVTGVLEKVLSIAMEREEPFQTYFANSVTREDVKMKIELVDATRYEMRVFLKSFPLPDSFQMNFGLQYNVPHGCAEMAVNQYMGRVEKMIIKSEWGYLMDGDVLSPTKIVPWFTDGLIRAVRSIQMDDNDADQNKIAVELCEKGVELYITDVDQRKDAKDNKEKQPDAQKPPSAKSISNVPTIVTCIASVHGTSLPKGMRLQHALPNREPYSSQGKQVIDEMLSEIGEGRSLFTMDACVDTDDSGQLPLGFWEISFRTMTERVMNNARSFGKTNMIDPAIHVIEMMSISRRWDIPTNIIETAALWEFRKSANKMRNEAMSFRSVLTRLHGFFQTQSCPHFLLANYNLLKLEDKMWCDAIAKEIGDAMAAMDDDPGRLLELTGTNKKKEKRDAAVDEGDAVSMKSQTEKVD</sequence>
<dbReference type="AlphaFoldDB" id="A0A7J7JKP2"/>
<reference evidence="3" key="1">
    <citation type="submission" date="2020-06" db="EMBL/GenBank/DDBJ databases">
        <title>Draft genome of Bugula neritina, a colonial animal packing powerful symbionts and potential medicines.</title>
        <authorList>
            <person name="Rayko M."/>
        </authorList>
    </citation>
    <scope>NUCLEOTIDE SEQUENCE [LARGE SCALE GENOMIC DNA]</scope>
    <source>
        <strain evidence="3">Kwan_BN1</strain>
    </source>
</reference>
<organism evidence="3 4">
    <name type="scientific">Bugula neritina</name>
    <name type="common">Brown bryozoan</name>
    <name type="synonym">Sertularia neritina</name>
    <dbReference type="NCBI Taxonomy" id="10212"/>
    <lineage>
        <taxon>Eukaryota</taxon>
        <taxon>Metazoa</taxon>
        <taxon>Spiralia</taxon>
        <taxon>Lophotrochozoa</taxon>
        <taxon>Bryozoa</taxon>
        <taxon>Gymnolaemata</taxon>
        <taxon>Cheilostomatida</taxon>
        <taxon>Flustrina</taxon>
        <taxon>Buguloidea</taxon>
        <taxon>Bugulidae</taxon>
        <taxon>Bugula</taxon>
    </lineage>
</organism>
<gene>
    <name evidence="3" type="ORF">EB796_014977</name>
</gene>
<protein>
    <submittedName>
        <fullName evidence="3">Uncharacterized protein</fullName>
    </submittedName>
</protein>
<name>A0A7J7JKP2_BUGNE</name>
<dbReference type="Gene3D" id="1.10.1410.40">
    <property type="match status" value="1"/>
</dbReference>